<organism evidence="1 2">
    <name type="scientific">Brevibacterium ravenspurgense</name>
    <dbReference type="NCBI Taxonomy" id="479117"/>
    <lineage>
        <taxon>Bacteria</taxon>
        <taxon>Bacillati</taxon>
        <taxon>Actinomycetota</taxon>
        <taxon>Actinomycetes</taxon>
        <taxon>Micrococcales</taxon>
        <taxon>Brevibacteriaceae</taxon>
        <taxon>Brevibacterium</taxon>
    </lineage>
</organism>
<reference evidence="1 2" key="1">
    <citation type="submission" date="2016-01" db="EMBL/GenBank/DDBJ databases">
        <title>Use of Whole Genome Sequencing to ascertain that Brevibacterium massiliense (Roux, Raoult 2009) is a later heterotypic synonym of Brevibacterium ravenspurgense (Mages 2008).</title>
        <authorList>
            <person name="Bernier A.-M."/>
            <person name="Burdz T."/>
            <person name="Huynh C."/>
            <person name="Pachecho A.L."/>
            <person name="Wiebe D."/>
            <person name="Bonner C."/>
            <person name="Bernard K."/>
        </authorList>
    </citation>
    <scope>NUCLEOTIDE SEQUENCE [LARGE SCALE GENOMIC DNA]</scope>
    <source>
        <strain evidence="1 2">CCUG56047</strain>
    </source>
</reference>
<dbReference type="Pfam" id="PF19461">
    <property type="entry name" value="DUF5998"/>
    <property type="match status" value="1"/>
</dbReference>
<comment type="caution">
    <text evidence="1">The sequence shown here is derived from an EMBL/GenBank/DDBJ whole genome shotgun (WGS) entry which is preliminary data.</text>
</comment>
<accession>A0A150HBN2</accession>
<evidence type="ECO:0000313" key="1">
    <source>
        <dbReference type="EMBL" id="KXZ59384.1"/>
    </source>
</evidence>
<dbReference type="AlphaFoldDB" id="A0A150HBN2"/>
<name>A0A150HBN2_9MICO</name>
<gene>
    <name evidence="1" type="ORF">Bravens_00318</name>
</gene>
<protein>
    <recommendedName>
        <fullName evidence="3">Phosphodiesterase</fullName>
    </recommendedName>
</protein>
<proteinExistence type="predicted"/>
<dbReference type="EMBL" id="LQQC01000004">
    <property type="protein sequence ID" value="KXZ59384.1"/>
    <property type="molecule type" value="Genomic_DNA"/>
</dbReference>
<evidence type="ECO:0000313" key="2">
    <source>
        <dbReference type="Proteomes" id="UP000243589"/>
    </source>
</evidence>
<keyword evidence="2" id="KW-1185">Reference proteome</keyword>
<sequence>MDLPQRLIADIQDAGYYPQIAATAIAEALLDEPVLDHLVYTDTHMDLDTIHRLVSVFVLTPTRLVLARVDDEPHPEPGWSEPRALCSTEEVELGKLAAPAIFATYADPAHYRPGDSPVEVQLIMSWGARSRLEVFPENCGNPDCDVDHGFSGGTFSEDVALRVSAQAEGQQAVDATVSFANTLRRVIHAARTQRR</sequence>
<dbReference type="PATRIC" id="fig|479117.4.peg.315"/>
<evidence type="ECO:0008006" key="3">
    <source>
        <dbReference type="Google" id="ProtNLM"/>
    </source>
</evidence>
<dbReference type="InterPro" id="IPR046040">
    <property type="entry name" value="DUF5998"/>
</dbReference>
<dbReference type="Proteomes" id="UP000243589">
    <property type="component" value="Unassembled WGS sequence"/>
</dbReference>
<dbReference type="RefSeq" id="WP_062019703.1">
    <property type="nucleotide sequence ID" value="NZ_LQQC01000004.1"/>
</dbReference>